<gene>
    <name evidence="3" type="ORF">V565_171740</name>
</gene>
<dbReference type="HOGENOM" id="CLU_788859_0_0_1"/>
<evidence type="ECO:0000259" key="2">
    <source>
        <dbReference type="Pfam" id="PF17667"/>
    </source>
</evidence>
<dbReference type="AlphaFoldDB" id="A0A074SAF2"/>
<evidence type="ECO:0000313" key="4">
    <source>
        <dbReference type="Proteomes" id="UP000027456"/>
    </source>
</evidence>
<dbReference type="EMBL" id="AZST01000869">
    <property type="protein sequence ID" value="KEP47007.1"/>
    <property type="molecule type" value="Genomic_DNA"/>
</dbReference>
<keyword evidence="4" id="KW-1185">Reference proteome</keyword>
<dbReference type="Pfam" id="PF17667">
    <property type="entry name" value="Pkinase_fungal"/>
    <property type="match status" value="1"/>
</dbReference>
<reference evidence="3 4" key="1">
    <citation type="submission" date="2013-12" db="EMBL/GenBank/DDBJ databases">
        <authorList>
            <person name="Cubeta M."/>
            <person name="Pakala S."/>
            <person name="Fedorova N."/>
            <person name="Thomas E."/>
            <person name="Dean R."/>
            <person name="Jabaji S."/>
            <person name="Neate S."/>
            <person name="Toda T."/>
            <person name="Tavantzis S."/>
            <person name="Vilgalys R."/>
            <person name="Bharathan N."/>
            <person name="Pakala S."/>
            <person name="Losada L.S."/>
            <person name="Zafar N."/>
            <person name="Nierman W."/>
        </authorList>
    </citation>
    <scope>NUCLEOTIDE SEQUENCE [LARGE SCALE GENOMIC DNA]</scope>
    <source>
        <strain evidence="3 4">123E</strain>
    </source>
</reference>
<comment type="caution">
    <text evidence="3">The sequence shown here is derived from an EMBL/GenBank/DDBJ whole genome shotgun (WGS) entry which is preliminary data.</text>
</comment>
<organism evidence="3 4">
    <name type="scientific">Rhizoctonia solani 123E</name>
    <dbReference type="NCBI Taxonomy" id="1423351"/>
    <lineage>
        <taxon>Eukaryota</taxon>
        <taxon>Fungi</taxon>
        <taxon>Dikarya</taxon>
        <taxon>Basidiomycota</taxon>
        <taxon>Agaricomycotina</taxon>
        <taxon>Agaricomycetes</taxon>
        <taxon>Cantharellales</taxon>
        <taxon>Ceratobasidiaceae</taxon>
        <taxon>Rhizoctonia</taxon>
    </lineage>
</organism>
<name>A0A074SAF2_9AGAM</name>
<evidence type="ECO:0000256" key="1">
    <source>
        <dbReference type="SAM" id="MobiDB-lite"/>
    </source>
</evidence>
<accession>A0A074SAF2</accession>
<evidence type="ECO:0000313" key="3">
    <source>
        <dbReference type="EMBL" id="KEP47007.1"/>
    </source>
</evidence>
<feature type="non-terminal residue" evidence="3">
    <location>
        <position position="352"/>
    </location>
</feature>
<feature type="region of interest" description="Disordered" evidence="1">
    <location>
        <begin position="200"/>
        <end position="238"/>
    </location>
</feature>
<proteinExistence type="predicted"/>
<feature type="compositionally biased region" description="Low complexity" evidence="1">
    <location>
        <begin position="216"/>
        <end position="233"/>
    </location>
</feature>
<feature type="region of interest" description="Disordered" evidence="1">
    <location>
        <begin position="128"/>
        <end position="148"/>
    </location>
</feature>
<dbReference type="Proteomes" id="UP000027456">
    <property type="component" value="Unassembled WGS sequence"/>
</dbReference>
<dbReference type="OrthoDB" id="10364952at2759"/>
<dbReference type="InterPro" id="IPR040976">
    <property type="entry name" value="Pkinase_fungal"/>
</dbReference>
<feature type="domain" description="Fungal-type protein kinase" evidence="2">
    <location>
        <begin position="225"/>
        <end position="346"/>
    </location>
</feature>
<protein>
    <recommendedName>
        <fullName evidence="2">Fungal-type protein kinase domain-containing protein</fullName>
    </recommendedName>
</protein>
<sequence>MTSFVPPPLHSTPTQVRVQSASNTLKTSELQNELRDNIVPNVEFDLFVKEVLKFSGDKYGTLVQSVREEKLGSAADWSQLFAPIIASGGEPFIYDPLIKLVHWIQDQLREKLSWESSTDLKFRNTWSKSLGGSEADQKPGITGVSGPQDSYPKWKDALLVWEVKHKSPVSHVVSHEHLFPVNLTPRPYSDPGFLVSKKRGAPPESLLAPARKKNKSNSASQTTKANTNTNNTSRKSESPLEQLLSYSLEAMTAQPHRRYVVGLLLDGFQLQLVFHCRSFVLTSAPFDIQMERDKLAVAVAALWLADLETLGFEKRFISNDKTALDPIGSEVSVGKMDTIVKRILYKARTLFG</sequence>